<evidence type="ECO:0000256" key="2">
    <source>
        <dbReference type="ARBA" id="ARBA00022448"/>
    </source>
</evidence>
<evidence type="ECO:0000313" key="4">
    <source>
        <dbReference type="EMBL" id="RDX76286.1"/>
    </source>
</evidence>
<dbReference type="Gene3D" id="1.20.1280.170">
    <property type="entry name" value="Exocyst complex component Exo70"/>
    <property type="match status" value="1"/>
</dbReference>
<feature type="non-terminal residue" evidence="4">
    <location>
        <position position="1"/>
    </location>
</feature>
<evidence type="ECO:0000256" key="1">
    <source>
        <dbReference type="ARBA" id="ARBA00006756"/>
    </source>
</evidence>
<accession>A0A371FDB9</accession>
<organism evidence="4 5">
    <name type="scientific">Mucuna pruriens</name>
    <name type="common">Velvet bean</name>
    <name type="synonym">Dolichos pruriens</name>
    <dbReference type="NCBI Taxonomy" id="157652"/>
    <lineage>
        <taxon>Eukaryota</taxon>
        <taxon>Viridiplantae</taxon>
        <taxon>Streptophyta</taxon>
        <taxon>Embryophyta</taxon>
        <taxon>Tracheophyta</taxon>
        <taxon>Spermatophyta</taxon>
        <taxon>Magnoliopsida</taxon>
        <taxon>eudicotyledons</taxon>
        <taxon>Gunneridae</taxon>
        <taxon>Pentapetalae</taxon>
        <taxon>rosids</taxon>
        <taxon>fabids</taxon>
        <taxon>Fabales</taxon>
        <taxon>Fabaceae</taxon>
        <taxon>Papilionoideae</taxon>
        <taxon>50 kb inversion clade</taxon>
        <taxon>NPAAA clade</taxon>
        <taxon>indigoferoid/millettioid clade</taxon>
        <taxon>Phaseoleae</taxon>
        <taxon>Mucuna</taxon>
    </lineage>
</organism>
<name>A0A371FDB9_MUCPR</name>
<dbReference type="Proteomes" id="UP000257109">
    <property type="component" value="Unassembled WGS sequence"/>
</dbReference>
<protein>
    <submittedName>
        <fullName evidence="4">Exocyst complex component EXO70B1</fullName>
    </submittedName>
</protein>
<dbReference type="EMBL" id="QJKJ01009557">
    <property type="protein sequence ID" value="RDX76286.1"/>
    <property type="molecule type" value="Genomic_DNA"/>
</dbReference>
<dbReference type="InterPro" id="IPR016159">
    <property type="entry name" value="Cullin_repeat-like_dom_sf"/>
</dbReference>
<evidence type="ECO:0000313" key="5">
    <source>
        <dbReference type="Proteomes" id="UP000257109"/>
    </source>
</evidence>
<dbReference type="PROSITE" id="PS50003">
    <property type="entry name" value="PH_DOMAIN"/>
    <property type="match status" value="1"/>
</dbReference>
<dbReference type="STRING" id="157652.A0A371FDB9"/>
<sequence length="146" mass="16937">MDKMEKMERWIKALNIALRLLFPNERRHCDLVSLYLPYFSLGEVCRELNAHLLRFVKTLNRSHLSHVIPKVFKALSDLIPNFNSLSYGQNDAVDTFEELKTLIHSDAAQAAKGADDKNPWKTLLLVYENFLGRFQHVIGKDAYDFI</sequence>
<dbReference type="Pfam" id="PF03081">
    <property type="entry name" value="Exo70_C"/>
    <property type="match status" value="1"/>
</dbReference>
<comment type="similarity">
    <text evidence="1">Belongs to the EXO70 family.</text>
</comment>
<evidence type="ECO:0000259" key="3">
    <source>
        <dbReference type="PROSITE" id="PS50003"/>
    </source>
</evidence>
<gene>
    <name evidence="4" type="primary">EXO70B1</name>
    <name evidence="4" type="ORF">CR513_43739</name>
</gene>
<dbReference type="InterPro" id="IPR046364">
    <property type="entry name" value="Exo70_C"/>
</dbReference>
<proteinExistence type="inferred from homology"/>
<dbReference type="GO" id="GO:0005546">
    <property type="term" value="F:phosphatidylinositol-4,5-bisphosphate binding"/>
    <property type="evidence" value="ECO:0007669"/>
    <property type="project" value="InterPro"/>
</dbReference>
<feature type="domain" description="PH" evidence="3">
    <location>
        <begin position="1"/>
        <end position="19"/>
    </location>
</feature>
<comment type="caution">
    <text evidence="4">The sequence shown here is derived from an EMBL/GenBank/DDBJ whole genome shotgun (WGS) entry which is preliminary data.</text>
</comment>
<dbReference type="GO" id="GO:0006887">
    <property type="term" value="P:exocytosis"/>
    <property type="evidence" value="ECO:0007669"/>
    <property type="project" value="InterPro"/>
</dbReference>
<keyword evidence="2" id="KW-0813">Transport</keyword>
<dbReference type="OrthoDB" id="1357613at2759"/>
<dbReference type="SUPFAM" id="SSF74788">
    <property type="entry name" value="Cullin repeat-like"/>
    <property type="match status" value="1"/>
</dbReference>
<dbReference type="InterPro" id="IPR001849">
    <property type="entry name" value="PH_domain"/>
</dbReference>
<dbReference type="AlphaFoldDB" id="A0A371FDB9"/>
<keyword evidence="5" id="KW-1185">Reference proteome</keyword>
<reference evidence="4" key="1">
    <citation type="submission" date="2018-05" db="EMBL/GenBank/DDBJ databases">
        <title>Draft genome of Mucuna pruriens seed.</title>
        <authorList>
            <person name="Nnadi N.E."/>
            <person name="Vos R."/>
            <person name="Hasami M.H."/>
            <person name="Devisetty U.K."/>
            <person name="Aguiy J.C."/>
        </authorList>
    </citation>
    <scope>NUCLEOTIDE SEQUENCE [LARGE SCALE GENOMIC DNA]</scope>
    <source>
        <strain evidence="4">JCA_2017</strain>
    </source>
</reference>
<dbReference type="GO" id="GO:0000145">
    <property type="term" value="C:exocyst"/>
    <property type="evidence" value="ECO:0007669"/>
    <property type="project" value="InterPro"/>
</dbReference>